<proteinExistence type="predicted"/>
<dbReference type="EMBL" id="QWIL01002523">
    <property type="protein sequence ID" value="RMX93956.1"/>
    <property type="molecule type" value="Genomic_DNA"/>
</dbReference>
<protein>
    <submittedName>
        <fullName evidence="2">Uncharacterized protein</fullName>
    </submittedName>
</protein>
<feature type="compositionally biased region" description="Low complexity" evidence="1">
    <location>
        <begin position="152"/>
        <end position="169"/>
    </location>
</feature>
<feature type="region of interest" description="Disordered" evidence="1">
    <location>
        <begin position="21"/>
        <end position="262"/>
    </location>
</feature>
<sequence length="590" mass="65422">MGYRGCNRAVLLIMYTAERRQTPHQSPVQGRAHVYPSGEGRSRASSHANMPQSPNNYPPQSPSRPQSSYYDPTREATSQNRSATEKVPPPTPYTNGHPTDQRLGHSRPPSQSSPSGPSHAHPPAHADARSPPAYDHPGRNSRAHSHSTSTDNPPRSSNPMSMMNLLSDSGPPPPTPSARPPISPERKSSKSTSRKGSRASSASQQIQPRVKQEPAESRRDTVEKMPSAPAHASHPQQSAGRPPLPPQTGPPGLTIRDTEAAYKEIESGDLSDVEADVPDMGFPKEEWLQRSHKRTLELEITETMKRKRRRLHLMQKYYDHFNIAAEADRAAFLDAHENEVAEEVRQREIEEDKERKKDQQRKRRREKAIADEQVKREEALQSLATVQDDEERTRIEKDIARFDKKIRDTQQRLQGITPMKESRNESPHNTAALGKREKEVPMDQGLMTSFSVSNGQGNPAEEGVPEHTTSTRGRGRGGRGGGGGAGRARKSKEQKQAEKERAANAQMFVEAGQDLPLIAPKEEERLQGLDQARDASEPMSDATPTTFEVQQPSGLSGLTGMAKFESKGYNQIYEQISRDIAKAIPKVPGY</sequence>
<evidence type="ECO:0000313" key="3">
    <source>
        <dbReference type="Proteomes" id="UP000271337"/>
    </source>
</evidence>
<dbReference type="Proteomes" id="UP000271337">
    <property type="component" value="Unassembled WGS sequence"/>
</dbReference>
<feature type="compositionally biased region" description="Basic and acidic residues" evidence="1">
    <location>
        <begin position="344"/>
        <end position="357"/>
    </location>
</feature>
<evidence type="ECO:0000256" key="1">
    <source>
        <dbReference type="SAM" id="MobiDB-lite"/>
    </source>
</evidence>
<dbReference type="AlphaFoldDB" id="A0A3M6XTN3"/>
<dbReference type="OrthoDB" id="3930001at2759"/>
<feature type="compositionally biased region" description="Polar residues" evidence="1">
    <location>
        <begin position="446"/>
        <end position="457"/>
    </location>
</feature>
<feature type="compositionally biased region" description="Basic and acidic residues" evidence="1">
    <location>
        <begin position="210"/>
        <end position="223"/>
    </location>
</feature>
<gene>
    <name evidence="2" type="ORF">D0867_14027</name>
</gene>
<organism evidence="2 3">
    <name type="scientific">Hortaea werneckii</name>
    <name type="common">Black yeast</name>
    <name type="synonym">Cladosporium werneckii</name>
    <dbReference type="NCBI Taxonomy" id="91943"/>
    <lineage>
        <taxon>Eukaryota</taxon>
        <taxon>Fungi</taxon>
        <taxon>Dikarya</taxon>
        <taxon>Ascomycota</taxon>
        <taxon>Pezizomycotina</taxon>
        <taxon>Dothideomycetes</taxon>
        <taxon>Dothideomycetidae</taxon>
        <taxon>Mycosphaerellales</taxon>
        <taxon>Teratosphaeriaceae</taxon>
        <taxon>Hortaea</taxon>
    </lineage>
</organism>
<comment type="caution">
    <text evidence="2">The sequence shown here is derived from an EMBL/GenBank/DDBJ whole genome shotgun (WGS) entry which is preliminary data.</text>
</comment>
<feature type="compositionally biased region" description="Basic and acidic residues" evidence="1">
    <location>
        <begin position="491"/>
        <end position="502"/>
    </location>
</feature>
<name>A0A3M6XTN3_HORWE</name>
<reference evidence="2 3" key="1">
    <citation type="journal article" date="2018" name="BMC Genomics">
        <title>Genomic evidence for intraspecific hybridization in a clonal and extremely halotolerant yeast.</title>
        <authorList>
            <person name="Gostincar C."/>
            <person name="Stajich J.E."/>
            <person name="Zupancic J."/>
            <person name="Zalar P."/>
            <person name="Gunde-Cimerman N."/>
        </authorList>
    </citation>
    <scope>NUCLEOTIDE SEQUENCE [LARGE SCALE GENOMIC DNA]</scope>
    <source>
        <strain evidence="2 3">EXF-6669</strain>
    </source>
</reference>
<feature type="region of interest" description="Disordered" evidence="1">
    <location>
        <begin position="344"/>
        <end position="368"/>
    </location>
</feature>
<feature type="region of interest" description="Disordered" evidence="1">
    <location>
        <begin position="529"/>
        <end position="558"/>
    </location>
</feature>
<feature type="region of interest" description="Disordered" evidence="1">
    <location>
        <begin position="416"/>
        <end position="502"/>
    </location>
</feature>
<evidence type="ECO:0000313" key="2">
    <source>
        <dbReference type="EMBL" id="RMX93956.1"/>
    </source>
</evidence>
<feature type="compositionally biased region" description="Low complexity" evidence="1">
    <location>
        <begin position="106"/>
        <end position="133"/>
    </location>
</feature>
<dbReference type="VEuPathDB" id="FungiDB:BTJ68_04569"/>
<accession>A0A3M6XTN3</accession>
<feature type="compositionally biased region" description="Polar residues" evidence="1">
    <location>
        <begin position="542"/>
        <end position="556"/>
    </location>
</feature>
<feature type="compositionally biased region" description="Pro residues" evidence="1">
    <location>
        <begin position="170"/>
        <end position="183"/>
    </location>
</feature>